<protein>
    <recommendedName>
        <fullName evidence="4">Pili assembly chaperone</fullName>
    </recommendedName>
</protein>
<gene>
    <name evidence="2" type="ORF">AV903_17545</name>
</gene>
<proteinExistence type="predicted"/>
<name>A0A345CVG1_9GAMM</name>
<dbReference type="RefSeq" id="WP_233479743.1">
    <property type="nucleotide sequence ID" value="NZ_CP013970.1"/>
</dbReference>
<evidence type="ECO:0000256" key="1">
    <source>
        <dbReference type="SAM" id="Phobius"/>
    </source>
</evidence>
<keyword evidence="1" id="KW-0812">Transmembrane</keyword>
<organism evidence="2 3">
    <name type="scientific">Erwinia tracheiphila</name>
    <dbReference type="NCBI Taxonomy" id="65700"/>
    <lineage>
        <taxon>Bacteria</taxon>
        <taxon>Pseudomonadati</taxon>
        <taxon>Pseudomonadota</taxon>
        <taxon>Gammaproteobacteria</taxon>
        <taxon>Enterobacterales</taxon>
        <taxon>Erwiniaceae</taxon>
        <taxon>Erwinia</taxon>
    </lineage>
</organism>
<keyword evidence="1" id="KW-0472">Membrane</keyword>
<evidence type="ECO:0000313" key="3">
    <source>
        <dbReference type="Proteomes" id="UP000264980"/>
    </source>
</evidence>
<dbReference type="AlphaFoldDB" id="A0A345CVG1"/>
<accession>A0A345CVG1</accession>
<dbReference type="EMBL" id="CP013970">
    <property type="protein sequence ID" value="AXF77428.1"/>
    <property type="molecule type" value="Genomic_DNA"/>
</dbReference>
<feature type="transmembrane region" description="Helical" evidence="1">
    <location>
        <begin position="33"/>
        <end position="50"/>
    </location>
</feature>
<reference evidence="2 3" key="1">
    <citation type="submission" date="2016-01" db="EMBL/GenBank/DDBJ databases">
        <authorList>
            <person name="Oliw E.H."/>
        </authorList>
    </citation>
    <scope>NUCLEOTIDE SEQUENCE [LARGE SCALE GENOMIC DNA]</scope>
    <source>
        <strain evidence="2 3">MDcuke</strain>
    </source>
</reference>
<dbReference type="Proteomes" id="UP000264980">
    <property type="component" value="Chromosome"/>
</dbReference>
<evidence type="ECO:0000313" key="2">
    <source>
        <dbReference type="EMBL" id="AXF77428.1"/>
    </source>
</evidence>
<keyword evidence="1" id="KW-1133">Transmembrane helix</keyword>
<evidence type="ECO:0008006" key="4">
    <source>
        <dbReference type="Google" id="ProtNLM"/>
    </source>
</evidence>
<sequence>MQRRIVFFVLFTWLTLCGAACFALTAADDTQFWLAWPLMSALPFLLCPLGRAESLLRPGLTLVSRRRGRAWVHLAAWQPTVGLDAWQVSAFWQAVSVSTCAALRHNDTVIVSSHLLTAARVRRLLGELKDCGQPFRCRVFSVPFTPSARAVMQLEVLFRQWRWRSAFRDTWSVMVIHRKSFSSKK</sequence>